<evidence type="ECO:0000259" key="2">
    <source>
        <dbReference type="Pfam" id="PF13478"/>
    </source>
</evidence>
<dbReference type="InterPro" id="IPR003777">
    <property type="entry name" value="XdhC_CoxI"/>
</dbReference>
<dbReference type="EMBL" id="NHOO01000009">
    <property type="protein sequence ID" value="OVE47936.1"/>
    <property type="molecule type" value="Genomic_DNA"/>
</dbReference>
<evidence type="ECO:0000313" key="4">
    <source>
        <dbReference type="Proteomes" id="UP000196342"/>
    </source>
</evidence>
<name>A0A202B8P3_CHRVL</name>
<dbReference type="AlphaFoldDB" id="A0A202B8P3"/>
<comment type="caution">
    <text evidence="3">The sequence shown here is derived from an EMBL/GenBank/DDBJ whole genome shotgun (WGS) entry which is preliminary data.</text>
</comment>
<reference evidence="3 4" key="1">
    <citation type="submission" date="2017-05" db="EMBL/GenBank/DDBJ databases">
        <title>Chromobacterium violaceum GHPS1 isolated from Hydrocarbon polluted soil in French Guiana display an awesome secondary metabolite arsenal and a battery of drug and heavy-metal-resistance and detoxification of xenobiotics proteins.</title>
        <authorList>
            <person name="Belbahri L."/>
        </authorList>
    </citation>
    <scope>NUCLEOTIDE SEQUENCE [LARGE SCALE GENOMIC DNA]</scope>
    <source>
        <strain evidence="3 4">GHPS1</strain>
    </source>
</reference>
<evidence type="ECO:0008006" key="5">
    <source>
        <dbReference type="Google" id="ProtNLM"/>
    </source>
</evidence>
<proteinExistence type="predicted"/>
<dbReference type="Gene3D" id="3.40.50.720">
    <property type="entry name" value="NAD(P)-binding Rossmann-like Domain"/>
    <property type="match status" value="1"/>
</dbReference>
<gene>
    <name evidence="3" type="ORF">CBW21_12875</name>
</gene>
<feature type="domain" description="XdhC Rossmann" evidence="2">
    <location>
        <begin position="206"/>
        <end position="348"/>
    </location>
</feature>
<dbReference type="InterPro" id="IPR052698">
    <property type="entry name" value="MoCofactor_Util/Proc"/>
</dbReference>
<evidence type="ECO:0000259" key="1">
    <source>
        <dbReference type="Pfam" id="PF02625"/>
    </source>
</evidence>
<organism evidence="3 4">
    <name type="scientific">Chromobacterium violaceum</name>
    <dbReference type="NCBI Taxonomy" id="536"/>
    <lineage>
        <taxon>Bacteria</taxon>
        <taxon>Pseudomonadati</taxon>
        <taxon>Pseudomonadota</taxon>
        <taxon>Betaproteobacteria</taxon>
        <taxon>Neisseriales</taxon>
        <taxon>Chromobacteriaceae</taxon>
        <taxon>Chromobacterium</taxon>
    </lineage>
</organism>
<dbReference type="Proteomes" id="UP000196342">
    <property type="component" value="Unassembled WGS sequence"/>
</dbReference>
<feature type="domain" description="XdhC- CoxI" evidence="1">
    <location>
        <begin position="54"/>
        <end position="108"/>
    </location>
</feature>
<protein>
    <recommendedName>
        <fullName evidence="5">Xanthine dehydrogenase accessory protein XdhC</fullName>
    </recommendedName>
</protein>
<dbReference type="PANTHER" id="PTHR30388:SF4">
    <property type="entry name" value="MOLYBDENUM COFACTOR INSERTION CHAPERONE PAOD"/>
    <property type="match status" value="1"/>
</dbReference>
<dbReference type="PANTHER" id="PTHR30388">
    <property type="entry name" value="ALDEHYDE OXIDOREDUCTASE MOLYBDENUM COFACTOR ASSEMBLY PROTEIN"/>
    <property type="match status" value="1"/>
</dbReference>
<dbReference type="InterPro" id="IPR027051">
    <property type="entry name" value="XdhC_Rossmann_dom"/>
</dbReference>
<accession>A0A202B8P3</accession>
<evidence type="ECO:0000313" key="3">
    <source>
        <dbReference type="EMBL" id="OVE47936.1"/>
    </source>
</evidence>
<keyword evidence="4" id="KW-1185">Reference proteome</keyword>
<dbReference type="Pfam" id="PF02625">
    <property type="entry name" value="XdhC_CoxI"/>
    <property type="match status" value="1"/>
</dbReference>
<sequence length="369" mass="39138">MGLAAGRAAHAAAAVAARLPRRGAALGRHRRLLSEMSAAMRGNDETVLAQALDWLRQGRRVALLTVLGTYGASPRPPGALAAIRDDGVICGSVSGGCVEDDLRREIAEGGVFGAAPSARVRSFGVSVEERQRYRLPCGNSLRVAVETMPDPAQLEALLAAVRQRRCLWRRVDYRDGAAHLLESGPPGAFAEDEAGFSALHGPLWRLLIIGGAELGRYLAQIALTLDYAVTVCEPREEYAAGWEPAGVALSAQMPDDLVLAFGCDERTAVVAVTHDPKLDDLALMEALRLPCHYVGALGSATTTMKRKARLAEHFGLTPTQLDRLHGPVGLPIGSRTPAEIAVSIAADLIASRSACHREGVHGEEGSCRA</sequence>
<dbReference type="Pfam" id="PF13478">
    <property type="entry name" value="XdhC_C"/>
    <property type="match status" value="1"/>
</dbReference>